<dbReference type="RefSeq" id="WP_066245742.1">
    <property type="nucleotide sequence ID" value="NZ_LSGP01000027.1"/>
</dbReference>
<protein>
    <submittedName>
        <fullName evidence="2">Uncharacterized protein</fullName>
    </submittedName>
</protein>
<organism evidence="2 3">
    <name type="scientific">Anaerosporomusa subterranea</name>
    <dbReference type="NCBI Taxonomy" id="1794912"/>
    <lineage>
        <taxon>Bacteria</taxon>
        <taxon>Bacillati</taxon>
        <taxon>Bacillota</taxon>
        <taxon>Negativicutes</taxon>
        <taxon>Acetonemataceae</taxon>
        <taxon>Anaerosporomusa</taxon>
    </lineage>
</organism>
<name>A0A154BLK2_ANASB</name>
<dbReference type="EMBL" id="LSGP01000027">
    <property type="protein sequence ID" value="KYZ74849.1"/>
    <property type="molecule type" value="Genomic_DNA"/>
</dbReference>
<dbReference type="OrthoDB" id="9769030at2"/>
<proteinExistence type="predicted"/>
<dbReference type="Proteomes" id="UP000076268">
    <property type="component" value="Unassembled WGS sequence"/>
</dbReference>
<dbReference type="SUPFAM" id="SSF81901">
    <property type="entry name" value="HCP-like"/>
    <property type="match status" value="1"/>
</dbReference>
<keyword evidence="3" id="KW-1185">Reference proteome</keyword>
<sequence>MDGISEIWNLMENRQFEEAEKLLMPLYSQNRRDPMVNYLLGLFYNYYDNPKKSKDEATRHFQKAASSDFPIENAFYELAMLERNREKSARILKQGIMYYPESELLYDHLLCRTERCDREVLYKEIANKGISTLSIDCTMIETRFDMQDFAGTISLIANRKTTDPALNFLLRLVKGACLLSENNLDSERIFKEIIEEDICHGLNHMAHFGLTLFYLKSGLLEDAVKIFCEIPMDTSVDPCLMEYPLHVSFVDYMLKAISDIETGVNDRKVVARARGIRGLFLYNQEAENSTKVIRDLEFCIKIFPGTVSIVESLISIYTDKGKPYQAFEKCINYIDDYYYQCSDLSYCFIDNLNDNDLLSVVQEIKTRIIKMPEKITRTIFDPLIERLYNDKQYKVICSMADIINEKLLLKTNVIFEIAYSYNELTRKSDAKHYYSALKAINDSSAVSNNLGIIFEDEGYLEIAADHFSNALKLDPNNKSAPNNLKRVKEKAHQQAIVDLENKKSAESFFSETIFIQNKLYKFAQHRSENGYVICPYKQLPAMFNVSAINSNEVLNSFLKKKYLIKRTNHLPTNSSVYEINPEILKELDLIESNIKNENELLSVAEKINLQNMEKLGYNKELLTATQKVNSQELQIMLARDLKESVVALLSGSFKSSLILCGSIVEAVLLDKITANGITHYKMEDGKTKSVNRMVLSDLLLVASQENLIQNQLYHFCHAIRGYRNIIHPGLEARKQAVVVNEDNANMAWDIARKVLLEI</sequence>
<evidence type="ECO:0000256" key="1">
    <source>
        <dbReference type="PROSITE-ProRule" id="PRU00339"/>
    </source>
</evidence>
<accession>A0A154BLK2</accession>
<reference evidence="2 3" key="1">
    <citation type="submission" date="2016-02" db="EMBL/GenBank/DDBJ databases">
        <title>Anaerosporomusa subterraneum gen. nov., sp. nov., a spore-forming obligate anaerobe isolated from saprolite.</title>
        <authorList>
            <person name="Choi J.K."/>
            <person name="Shah M."/>
            <person name="Yee N."/>
        </authorList>
    </citation>
    <scope>NUCLEOTIDE SEQUENCE [LARGE SCALE GENOMIC DNA]</scope>
    <source>
        <strain evidence="2 3">RU4</strain>
    </source>
</reference>
<keyword evidence="1" id="KW-0802">TPR repeat</keyword>
<evidence type="ECO:0000313" key="2">
    <source>
        <dbReference type="EMBL" id="KYZ74849.1"/>
    </source>
</evidence>
<dbReference type="PROSITE" id="PS50005">
    <property type="entry name" value="TPR"/>
    <property type="match status" value="1"/>
</dbReference>
<dbReference type="Gene3D" id="1.25.40.10">
    <property type="entry name" value="Tetratricopeptide repeat domain"/>
    <property type="match status" value="2"/>
</dbReference>
<dbReference type="InterPro" id="IPR011990">
    <property type="entry name" value="TPR-like_helical_dom_sf"/>
</dbReference>
<evidence type="ECO:0000313" key="3">
    <source>
        <dbReference type="Proteomes" id="UP000076268"/>
    </source>
</evidence>
<feature type="repeat" description="TPR" evidence="1">
    <location>
        <begin position="444"/>
        <end position="477"/>
    </location>
</feature>
<gene>
    <name evidence="2" type="ORF">AXX12_18585</name>
</gene>
<comment type="caution">
    <text evidence="2">The sequence shown here is derived from an EMBL/GenBank/DDBJ whole genome shotgun (WGS) entry which is preliminary data.</text>
</comment>
<dbReference type="AlphaFoldDB" id="A0A154BLK2"/>
<dbReference type="SUPFAM" id="SSF48452">
    <property type="entry name" value="TPR-like"/>
    <property type="match status" value="1"/>
</dbReference>
<dbReference type="InterPro" id="IPR019734">
    <property type="entry name" value="TPR_rpt"/>
</dbReference>